<evidence type="ECO:0000256" key="5">
    <source>
        <dbReference type="ARBA" id="ARBA00023002"/>
    </source>
</evidence>
<accession>A0A1G4VVY7</accession>
<keyword evidence="4 7" id="KW-0479">Metal-binding</keyword>
<sequence length="363" mass="38288">MTQENEPGLRLNRRDALIGLAAVTGVAAAGVGGVAVASDWLGPPRLTASRFADRFEQLYGRHDGFRRNHAKGVAAAGTFASSGAGSEVSKASVFASGTSPVIARFSLSGSLPDVADDPATVRGLGVMFQLRDGQQWRSAMVNIPVFPVSTPQAFFEQLLAAKPDPATKKPNPAAMAAFLAAHPESAAAMKIIKAAPPTAGFADSTFRSLNAFLATDGNGRTTPIRWSLVPRQPADPPGPGGNAHDKLFDALVEQAGRGPLSWRLVLTVGAPGDPTHDATLPWPADRRTIEAGVLTIDHLLTEAPGNARDINFDPTVLPDGLAVSDDPLPRARSAVYAQSFNRRAREPKSPSEINVEQVIHDEH</sequence>
<keyword evidence="5 7" id="KW-0560">Oxidoreductase</keyword>
<dbReference type="InterPro" id="IPR018028">
    <property type="entry name" value="Catalase"/>
</dbReference>
<feature type="domain" description="Catalase core" evidence="12">
    <location>
        <begin position="21"/>
        <end position="363"/>
    </location>
</feature>
<evidence type="ECO:0000259" key="12">
    <source>
        <dbReference type="SMART" id="SM01060"/>
    </source>
</evidence>
<dbReference type="PROSITE" id="PS51318">
    <property type="entry name" value="TAT"/>
    <property type="match status" value="1"/>
</dbReference>
<evidence type="ECO:0000256" key="9">
    <source>
        <dbReference type="PIRSR" id="PIRSR000296-2"/>
    </source>
</evidence>
<comment type="cofactor">
    <cofactor evidence="7">
        <name>heme</name>
        <dbReference type="ChEBI" id="CHEBI:30413"/>
    </cofactor>
</comment>
<keyword evidence="2 7" id="KW-0575">Peroxidase</keyword>
<keyword evidence="3 7" id="KW-0349">Heme</keyword>
<keyword evidence="11" id="KW-0812">Transmembrane</keyword>
<evidence type="ECO:0000256" key="3">
    <source>
        <dbReference type="ARBA" id="ARBA00022617"/>
    </source>
</evidence>
<dbReference type="GO" id="GO:0046872">
    <property type="term" value="F:metal ion binding"/>
    <property type="evidence" value="ECO:0007669"/>
    <property type="project" value="UniProtKB-KW"/>
</dbReference>
<dbReference type="GO" id="GO:0004096">
    <property type="term" value="F:catalase activity"/>
    <property type="evidence" value="ECO:0007669"/>
    <property type="project" value="InterPro"/>
</dbReference>
<keyword evidence="11" id="KW-1133">Transmembrane helix</keyword>
<dbReference type="RefSeq" id="WP_235632772.1">
    <property type="nucleotide sequence ID" value="NZ_FMUB01000003.1"/>
</dbReference>
<dbReference type="GO" id="GO:0020037">
    <property type="term" value="F:heme binding"/>
    <property type="evidence" value="ECO:0007669"/>
    <property type="project" value="InterPro"/>
</dbReference>
<dbReference type="GO" id="GO:0005737">
    <property type="term" value="C:cytoplasm"/>
    <property type="evidence" value="ECO:0007669"/>
    <property type="project" value="TreeGrafter"/>
</dbReference>
<evidence type="ECO:0000256" key="2">
    <source>
        <dbReference type="ARBA" id="ARBA00022559"/>
    </source>
</evidence>
<evidence type="ECO:0000256" key="1">
    <source>
        <dbReference type="ARBA" id="ARBA00005329"/>
    </source>
</evidence>
<protein>
    <recommendedName>
        <fullName evidence="7">Catalase-related peroxidase</fullName>
        <ecNumber evidence="7">1.11.1.-</ecNumber>
    </recommendedName>
</protein>
<comment type="function">
    <text evidence="7">Has an organic peroxide-dependent peroxidase activity.</text>
</comment>
<dbReference type="InterPro" id="IPR020835">
    <property type="entry name" value="Catalase_sf"/>
</dbReference>
<feature type="region of interest" description="Disordered" evidence="10">
    <location>
        <begin position="341"/>
        <end position="363"/>
    </location>
</feature>
<dbReference type="Proteomes" id="UP000199707">
    <property type="component" value="Unassembled WGS sequence"/>
</dbReference>
<name>A0A1G4VVY7_9MYCO</name>
<dbReference type="GO" id="GO:0042542">
    <property type="term" value="P:response to hydrogen peroxide"/>
    <property type="evidence" value="ECO:0007669"/>
    <property type="project" value="TreeGrafter"/>
</dbReference>
<dbReference type="PANTHER" id="PTHR11465">
    <property type="entry name" value="CATALASE"/>
    <property type="match status" value="1"/>
</dbReference>
<dbReference type="PANTHER" id="PTHR11465:SF9">
    <property type="entry name" value="CATALASE"/>
    <property type="match status" value="1"/>
</dbReference>
<evidence type="ECO:0000256" key="8">
    <source>
        <dbReference type="PIRSR" id="PIRSR000296-1"/>
    </source>
</evidence>
<dbReference type="GO" id="GO:0042744">
    <property type="term" value="P:hydrogen peroxide catabolic process"/>
    <property type="evidence" value="ECO:0007669"/>
    <property type="project" value="TreeGrafter"/>
</dbReference>
<dbReference type="InterPro" id="IPR024168">
    <property type="entry name" value="Catalase_SrpA-type_pred"/>
</dbReference>
<dbReference type="SUPFAM" id="SSF56634">
    <property type="entry name" value="Heme-dependent catalase-like"/>
    <property type="match status" value="1"/>
</dbReference>
<keyword evidence="11" id="KW-0472">Membrane</keyword>
<organism evidence="13 14">
    <name type="scientific">Mycolicibacterium fluoranthenivorans</name>
    <dbReference type="NCBI Taxonomy" id="258505"/>
    <lineage>
        <taxon>Bacteria</taxon>
        <taxon>Bacillati</taxon>
        <taxon>Actinomycetota</taxon>
        <taxon>Actinomycetes</taxon>
        <taxon>Mycobacteriales</taxon>
        <taxon>Mycobacteriaceae</taxon>
        <taxon>Mycolicibacterium</taxon>
    </lineage>
</organism>
<evidence type="ECO:0000256" key="6">
    <source>
        <dbReference type="ARBA" id="ARBA00023004"/>
    </source>
</evidence>
<dbReference type="EMBL" id="FMUB01000003">
    <property type="protein sequence ID" value="SCX12790.1"/>
    <property type="molecule type" value="Genomic_DNA"/>
</dbReference>
<evidence type="ECO:0000256" key="4">
    <source>
        <dbReference type="ARBA" id="ARBA00022723"/>
    </source>
</evidence>
<comment type="similarity">
    <text evidence="1 7">Belongs to the catalase family.</text>
</comment>
<keyword evidence="6 7" id="KW-0408">Iron</keyword>
<dbReference type="PIRSF" id="PIRSF000296">
    <property type="entry name" value="SrpA"/>
    <property type="match status" value="1"/>
</dbReference>
<dbReference type="Gene3D" id="2.40.180.10">
    <property type="entry name" value="Catalase core domain"/>
    <property type="match status" value="1"/>
</dbReference>
<evidence type="ECO:0000256" key="11">
    <source>
        <dbReference type="SAM" id="Phobius"/>
    </source>
</evidence>
<dbReference type="SMART" id="SM01060">
    <property type="entry name" value="Catalase"/>
    <property type="match status" value="1"/>
</dbReference>
<dbReference type="AlphaFoldDB" id="A0A1G4VVY7"/>
<evidence type="ECO:0000313" key="13">
    <source>
        <dbReference type="EMBL" id="SCX12790.1"/>
    </source>
</evidence>
<dbReference type="Gene3D" id="1.20.1280.120">
    <property type="match status" value="1"/>
</dbReference>
<proteinExistence type="inferred from homology"/>
<feature type="active site" evidence="8">
    <location>
        <position position="69"/>
    </location>
</feature>
<gene>
    <name evidence="13" type="ORF">SAMN02799620_01810</name>
</gene>
<dbReference type="EC" id="1.11.1.-" evidence="7"/>
<dbReference type="InterPro" id="IPR006311">
    <property type="entry name" value="TAT_signal"/>
</dbReference>
<evidence type="ECO:0000256" key="7">
    <source>
        <dbReference type="PIRNR" id="PIRNR000296"/>
    </source>
</evidence>
<dbReference type="STRING" id="1502745.SAMN02799620_01810"/>
<dbReference type="CDD" id="cd08153">
    <property type="entry name" value="srpA_like"/>
    <property type="match status" value="1"/>
</dbReference>
<reference evidence="14" key="1">
    <citation type="submission" date="2016-10" db="EMBL/GenBank/DDBJ databases">
        <authorList>
            <person name="Varghese N."/>
            <person name="Submissions S."/>
        </authorList>
    </citation>
    <scope>NUCLEOTIDE SEQUENCE [LARGE SCALE GENOMIC DNA]</scope>
    <source>
        <strain evidence="14">UNC267MFSha1.1M11</strain>
    </source>
</reference>
<feature type="binding site" description="axial binding residue" evidence="9">
    <location>
        <position position="336"/>
    </location>
    <ligand>
        <name>heme</name>
        <dbReference type="ChEBI" id="CHEBI:30413"/>
    </ligand>
    <ligandPart>
        <name>Fe</name>
        <dbReference type="ChEBI" id="CHEBI:18248"/>
    </ligandPart>
</feature>
<dbReference type="Pfam" id="PF00199">
    <property type="entry name" value="Catalase"/>
    <property type="match status" value="1"/>
</dbReference>
<dbReference type="InterPro" id="IPR011614">
    <property type="entry name" value="Catalase_core"/>
</dbReference>
<feature type="transmembrane region" description="Helical" evidence="11">
    <location>
        <begin position="16"/>
        <end position="41"/>
    </location>
</feature>
<dbReference type="PROSITE" id="PS51402">
    <property type="entry name" value="CATALASE_3"/>
    <property type="match status" value="1"/>
</dbReference>
<evidence type="ECO:0000256" key="10">
    <source>
        <dbReference type="SAM" id="MobiDB-lite"/>
    </source>
</evidence>
<evidence type="ECO:0000313" key="14">
    <source>
        <dbReference type="Proteomes" id="UP000199707"/>
    </source>
</evidence>